<evidence type="ECO:0000313" key="5">
    <source>
        <dbReference type="EMBL" id="QIM54574.1"/>
    </source>
</evidence>
<sequence length="458" mass="49581">MDRSPLLVFTTGRNCAAYVEDNIRSIARQTLANAHVLFVDDASDDGTDRLAQAALQRWLPGRHHFVRNPERMGKAHNASVHLRALAPGYEAVAVVDADDLLIDITVLEQLVRAYQQGEDVVWTNYLSDQGRFGENGPLNRYVPPRQQPWLSSHLFSFRAALLARVPHGHFQYPDGRWLDAACDLAIAYPMLDQTRRWRYLPVRAYCYTESNPGSHHRLAGEAQSLSSPRQRECARIVLAKRPLPRIDEPEADGLHATPAVPAPAEAAASPWTAARLALAVPALLRELPASTLEALDPELLWDWWQWLDTHRGARVLALGDDAHTQALALLVQAADGEALALRGGDGPGHAPWTDVAFDAHHTRLPALDGLGGALFDAVHLAPNAWDGPRAPVVALAALAPQLRLDQPRLVFAGLHPARLDAVAAQIAALVPELPARAAGAGADALVVEACAAPAEATG</sequence>
<organism evidence="5 6">
    <name type="scientific">Hydrogenophaga crocea</name>
    <dbReference type="NCBI Taxonomy" id="2716225"/>
    <lineage>
        <taxon>Bacteria</taxon>
        <taxon>Pseudomonadati</taxon>
        <taxon>Pseudomonadota</taxon>
        <taxon>Betaproteobacteria</taxon>
        <taxon>Burkholderiales</taxon>
        <taxon>Comamonadaceae</taxon>
        <taxon>Hydrogenophaga</taxon>
    </lineage>
</organism>
<evidence type="ECO:0000256" key="1">
    <source>
        <dbReference type="ARBA" id="ARBA00006739"/>
    </source>
</evidence>
<dbReference type="KEGG" id="hcz:G9Q37_21595"/>
<accession>A0A6G8IN10</accession>
<dbReference type="InterPro" id="IPR029044">
    <property type="entry name" value="Nucleotide-diphossugar_trans"/>
</dbReference>
<name>A0A6G8IN10_9BURK</name>
<dbReference type="InterPro" id="IPR050834">
    <property type="entry name" value="Glycosyltransf_2"/>
</dbReference>
<evidence type="ECO:0000256" key="2">
    <source>
        <dbReference type="ARBA" id="ARBA00022676"/>
    </source>
</evidence>
<dbReference type="CDD" id="cd00761">
    <property type="entry name" value="Glyco_tranf_GTA_type"/>
    <property type="match status" value="1"/>
</dbReference>
<evidence type="ECO:0000259" key="4">
    <source>
        <dbReference type="Pfam" id="PF00535"/>
    </source>
</evidence>
<keyword evidence="2" id="KW-0328">Glycosyltransferase</keyword>
<gene>
    <name evidence="5" type="ORF">G9Q37_21595</name>
</gene>
<keyword evidence="3 5" id="KW-0808">Transferase</keyword>
<dbReference type="SUPFAM" id="SSF53448">
    <property type="entry name" value="Nucleotide-diphospho-sugar transferases"/>
    <property type="match status" value="1"/>
</dbReference>
<proteinExistence type="inferred from homology"/>
<dbReference type="GO" id="GO:0016757">
    <property type="term" value="F:glycosyltransferase activity"/>
    <property type="evidence" value="ECO:0007669"/>
    <property type="project" value="UniProtKB-KW"/>
</dbReference>
<dbReference type="RefSeq" id="WP_166230705.1">
    <property type="nucleotide sequence ID" value="NZ_CP049989.1"/>
</dbReference>
<dbReference type="Proteomes" id="UP000503162">
    <property type="component" value="Chromosome"/>
</dbReference>
<dbReference type="AlphaFoldDB" id="A0A6G8IN10"/>
<comment type="similarity">
    <text evidence="1">Belongs to the glycosyltransferase 2 family.</text>
</comment>
<keyword evidence="6" id="KW-1185">Reference proteome</keyword>
<dbReference type="EMBL" id="CP049989">
    <property type="protein sequence ID" value="QIM54574.1"/>
    <property type="molecule type" value="Genomic_DNA"/>
</dbReference>
<feature type="domain" description="Glycosyltransferase 2-like" evidence="4">
    <location>
        <begin position="13"/>
        <end position="149"/>
    </location>
</feature>
<dbReference type="PANTHER" id="PTHR43685">
    <property type="entry name" value="GLYCOSYLTRANSFERASE"/>
    <property type="match status" value="1"/>
</dbReference>
<dbReference type="InterPro" id="IPR001173">
    <property type="entry name" value="Glyco_trans_2-like"/>
</dbReference>
<dbReference type="Gene3D" id="3.90.550.10">
    <property type="entry name" value="Spore Coat Polysaccharide Biosynthesis Protein SpsA, Chain A"/>
    <property type="match status" value="1"/>
</dbReference>
<protein>
    <submittedName>
        <fullName evidence="5">Glycosyltransferase family 2 protein</fullName>
    </submittedName>
</protein>
<reference evidence="5 6" key="1">
    <citation type="submission" date="2020-03" db="EMBL/GenBank/DDBJ databases">
        <title>Hydrogenophaga sp. nov. isolated from cyanobacterial mat.</title>
        <authorList>
            <person name="Thorat V."/>
            <person name="Kirdat K."/>
            <person name="Tiwarekar B."/>
            <person name="Costa E.D."/>
            <person name="Yadav A."/>
        </authorList>
    </citation>
    <scope>NUCLEOTIDE SEQUENCE [LARGE SCALE GENOMIC DNA]</scope>
    <source>
        <strain evidence="5 6">BA0156</strain>
    </source>
</reference>
<evidence type="ECO:0000313" key="6">
    <source>
        <dbReference type="Proteomes" id="UP000503162"/>
    </source>
</evidence>
<evidence type="ECO:0000256" key="3">
    <source>
        <dbReference type="ARBA" id="ARBA00022679"/>
    </source>
</evidence>
<dbReference type="PANTHER" id="PTHR43685:SF5">
    <property type="entry name" value="GLYCOSYLTRANSFERASE EPSE-RELATED"/>
    <property type="match status" value="1"/>
</dbReference>
<dbReference type="Pfam" id="PF00535">
    <property type="entry name" value="Glycos_transf_2"/>
    <property type="match status" value="1"/>
</dbReference>